<feature type="transmembrane region" description="Helical" evidence="6">
    <location>
        <begin position="89"/>
        <end position="108"/>
    </location>
</feature>
<comment type="subcellular location">
    <subcellularLocation>
        <location evidence="1">Cell membrane</location>
        <topology evidence="1">Multi-pass membrane protein</topology>
    </subcellularLocation>
</comment>
<evidence type="ECO:0000256" key="4">
    <source>
        <dbReference type="ARBA" id="ARBA00022989"/>
    </source>
</evidence>
<feature type="transmembrane region" description="Helical" evidence="6">
    <location>
        <begin position="273"/>
        <end position="298"/>
    </location>
</feature>
<evidence type="ECO:0000256" key="2">
    <source>
        <dbReference type="ARBA" id="ARBA00022475"/>
    </source>
</evidence>
<evidence type="ECO:0000256" key="3">
    <source>
        <dbReference type="ARBA" id="ARBA00022692"/>
    </source>
</evidence>
<evidence type="ECO:0000256" key="5">
    <source>
        <dbReference type="ARBA" id="ARBA00023136"/>
    </source>
</evidence>
<feature type="transmembrane region" description="Helical" evidence="6">
    <location>
        <begin position="21"/>
        <end position="44"/>
    </location>
</feature>
<feature type="transmembrane region" description="Helical" evidence="6">
    <location>
        <begin position="335"/>
        <end position="356"/>
    </location>
</feature>
<keyword evidence="2" id="KW-1003">Cell membrane</keyword>
<gene>
    <name evidence="7" type="ORF">RM425_00750</name>
</gene>
<feature type="transmembrane region" description="Helical" evidence="6">
    <location>
        <begin position="114"/>
        <end position="135"/>
    </location>
</feature>
<evidence type="ECO:0000313" key="8">
    <source>
        <dbReference type="Proteomes" id="UP001183222"/>
    </source>
</evidence>
<keyword evidence="5 6" id="KW-0472">Membrane</keyword>
<dbReference type="InterPro" id="IPR036259">
    <property type="entry name" value="MFS_trans_sf"/>
</dbReference>
<feature type="transmembrane region" description="Helical" evidence="6">
    <location>
        <begin position="238"/>
        <end position="261"/>
    </location>
</feature>
<evidence type="ECO:0000313" key="7">
    <source>
        <dbReference type="EMBL" id="MDT0274417.1"/>
    </source>
</evidence>
<feature type="transmembrane region" description="Helical" evidence="6">
    <location>
        <begin position="368"/>
        <end position="391"/>
    </location>
</feature>
<protein>
    <submittedName>
        <fullName evidence="7">MFS transporter</fullName>
    </submittedName>
</protein>
<dbReference type="PANTHER" id="PTHR23513:SF17">
    <property type="entry name" value="MEMBRANE PROTEIN"/>
    <property type="match status" value="1"/>
</dbReference>
<organism evidence="7 8">
    <name type="scientific">Blastococcus goldschmidtiae</name>
    <dbReference type="NCBI Taxonomy" id="3075546"/>
    <lineage>
        <taxon>Bacteria</taxon>
        <taxon>Bacillati</taxon>
        <taxon>Actinomycetota</taxon>
        <taxon>Actinomycetes</taxon>
        <taxon>Geodermatophilales</taxon>
        <taxon>Geodermatophilaceae</taxon>
        <taxon>Blastococcus</taxon>
    </lineage>
</organism>
<dbReference type="RefSeq" id="WP_311343267.1">
    <property type="nucleotide sequence ID" value="NZ_JAVREI010000001.1"/>
</dbReference>
<dbReference type="Proteomes" id="UP001183222">
    <property type="component" value="Unassembled WGS sequence"/>
</dbReference>
<feature type="transmembrane region" description="Helical" evidence="6">
    <location>
        <begin position="56"/>
        <end position="77"/>
    </location>
</feature>
<reference evidence="8" key="1">
    <citation type="submission" date="2023-07" db="EMBL/GenBank/DDBJ databases">
        <title>30 novel species of actinomycetes from the DSMZ collection.</title>
        <authorList>
            <person name="Nouioui I."/>
        </authorList>
    </citation>
    <scope>NUCLEOTIDE SEQUENCE [LARGE SCALE GENOMIC DNA]</scope>
    <source>
        <strain evidence="8">DSM 46792</strain>
    </source>
</reference>
<keyword evidence="4 6" id="KW-1133">Transmembrane helix</keyword>
<feature type="transmembrane region" description="Helical" evidence="6">
    <location>
        <begin position="310"/>
        <end position="329"/>
    </location>
</feature>
<evidence type="ECO:0000256" key="6">
    <source>
        <dbReference type="SAM" id="Phobius"/>
    </source>
</evidence>
<proteinExistence type="predicted"/>
<dbReference type="Gene3D" id="1.20.1250.20">
    <property type="entry name" value="MFS general substrate transporter like domains"/>
    <property type="match status" value="1"/>
</dbReference>
<dbReference type="SUPFAM" id="SSF103473">
    <property type="entry name" value="MFS general substrate transporter"/>
    <property type="match status" value="1"/>
</dbReference>
<evidence type="ECO:0000256" key="1">
    <source>
        <dbReference type="ARBA" id="ARBA00004651"/>
    </source>
</evidence>
<keyword evidence="8" id="KW-1185">Reference proteome</keyword>
<feature type="transmembrane region" description="Helical" evidence="6">
    <location>
        <begin position="397"/>
        <end position="418"/>
    </location>
</feature>
<name>A0ABU2K2I7_9ACTN</name>
<comment type="caution">
    <text evidence="7">The sequence shown here is derived from an EMBL/GenBank/DDBJ whole genome shotgun (WGS) entry which is preliminary data.</text>
</comment>
<dbReference type="PANTHER" id="PTHR23513">
    <property type="entry name" value="INTEGRAL MEMBRANE EFFLUX PROTEIN-RELATED"/>
    <property type="match status" value="1"/>
</dbReference>
<keyword evidence="3 6" id="KW-0812">Transmembrane</keyword>
<dbReference type="EMBL" id="JAVREI010000001">
    <property type="protein sequence ID" value="MDT0274417.1"/>
    <property type="molecule type" value="Genomic_DNA"/>
</dbReference>
<feature type="transmembrane region" description="Helical" evidence="6">
    <location>
        <begin position="147"/>
        <end position="170"/>
    </location>
</feature>
<sequence length="428" mass="43369">MRDAGTTVRSLLVRPDFRRLFATRLLSQFGDGVFQAALAGTVLFNPQRAADPLDVAVGFAVLLLPWSLIGPFAGVWLDRWSRRSVLLRANLVRAGLVAAVAAVVLGGVDGVPFYAAGLVVVSVNRFVLAALSAGLPHTTDALVPANALSTTSGSIAAVAGGGAALLLLQLTGSSDAGYAAIALAAAVPYLAAAAVVSGFTRGHLGPDAVDRAGAPPVRTVAAGMVAGARHAWARPAAAASLAAIGLHRICFGLLTLMTLLLHRGPLEDASGLFPGGLAGLGQLVAAIAAGSLLAAVLTPAAVRRFGRVRWTVGLLLVGAVAQPLLGAPFQPPTVIAGGFVLGLVGQGVKICVDATLQETVDDDFRGRVFSVYDTLFNVAFVAAVLAAALVLPPSGRSVPVLLAVGAGYLLAVAAYLGIRRRPVLPVPA</sequence>
<feature type="transmembrane region" description="Helical" evidence="6">
    <location>
        <begin position="176"/>
        <end position="196"/>
    </location>
</feature>
<accession>A0ABU2K2I7</accession>